<accession>A0A327Y7U6</accession>
<proteinExistence type="predicted"/>
<name>A0A327Y7U6_9BACL</name>
<dbReference type="EMBL" id="QLMH01000015">
    <property type="protein sequence ID" value="RAK16894.1"/>
    <property type="molecule type" value="Genomic_DNA"/>
</dbReference>
<evidence type="ECO:0000313" key="2">
    <source>
        <dbReference type="Proteomes" id="UP000248555"/>
    </source>
</evidence>
<dbReference type="RefSeq" id="WP_111646068.1">
    <property type="nucleotide sequence ID" value="NZ_QLMH01000015.1"/>
</dbReference>
<reference evidence="1 2" key="1">
    <citation type="submission" date="2018-06" db="EMBL/GenBank/DDBJ databases">
        <title>Genomic Encyclopedia of Type Strains, Phase III (KMG-III): the genomes of soil and plant-associated and newly described type strains.</title>
        <authorList>
            <person name="Whitman W."/>
        </authorList>
    </citation>
    <scope>NUCLEOTIDE SEQUENCE [LARGE SCALE GENOMIC DNA]</scope>
    <source>
        <strain evidence="1 2">CGMCC 1.8979</strain>
    </source>
</reference>
<organism evidence="1 2">
    <name type="scientific">Paranoxybacillus vitaminiphilus</name>
    <dbReference type="NCBI Taxonomy" id="581036"/>
    <lineage>
        <taxon>Bacteria</taxon>
        <taxon>Bacillati</taxon>
        <taxon>Bacillota</taxon>
        <taxon>Bacilli</taxon>
        <taxon>Bacillales</taxon>
        <taxon>Anoxybacillaceae</taxon>
        <taxon>Paranoxybacillus</taxon>
    </lineage>
</organism>
<sequence>MGTVGLTKVDRIEAKESCTVMTVSSLSSCRHTASYSHENEEDLYYILEGERSNKDVLLPNYLYGIKQLTSIHVRKNGFGKS</sequence>
<gene>
    <name evidence="1" type="ORF">B0I26_11530</name>
</gene>
<dbReference type="AlphaFoldDB" id="A0A327Y7U6"/>
<dbReference type="Proteomes" id="UP000248555">
    <property type="component" value="Unassembled WGS sequence"/>
</dbReference>
<keyword evidence="2" id="KW-1185">Reference proteome</keyword>
<comment type="caution">
    <text evidence="1">The sequence shown here is derived from an EMBL/GenBank/DDBJ whole genome shotgun (WGS) entry which is preliminary data.</text>
</comment>
<dbReference type="OrthoDB" id="9797047at2"/>
<evidence type="ECO:0000313" key="1">
    <source>
        <dbReference type="EMBL" id="RAK16894.1"/>
    </source>
</evidence>
<protein>
    <submittedName>
        <fullName evidence="1">Uncharacterized protein</fullName>
    </submittedName>
</protein>